<dbReference type="InterPro" id="IPR029016">
    <property type="entry name" value="GAF-like_dom_sf"/>
</dbReference>
<dbReference type="AlphaFoldDB" id="A0A1E5G420"/>
<keyword evidence="1" id="KW-0805">Transcription regulation</keyword>
<dbReference type="SUPFAM" id="SSF46785">
    <property type="entry name" value="Winged helix' DNA-binding domain"/>
    <property type="match status" value="1"/>
</dbReference>
<evidence type="ECO:0000256" key="2">
    <source>
        <dbReference type="ARBA" id="ARBA00023125"/>
    </source>
</evidence>
<evidence type="ECO:0000313" key="8">
    <source>
        <dbReference type="EMBL" id="OEF97747.1"/>
    </source>
</evidence>
<dbReference type="RefSeq" id="WP_069642526.1">
    <property type="nucleotide sequence ID" value="NZ_MIJE01000004.1"/>
</dbReference>
<name>A0A1E5G420_9FIRM</name>
<dbReference type="FunFam" id="1.10.10.10:FF:000056">
    <property type="entry name" value="IclR family transcriptional regulator"/>
    <property type="match status" value="1"/>
</dbReference>
<dbReference type="Proteomes" id="UP000094296">
    <property type="component" value="Unassembled WGS sequence"/>
</dbReference>
<dbReference type="GO" id="GO:0045892">
    <property type="term" value="P:negative regulation of DNA-templated transcription"/>
    <property type="evidence" value="ECO:0007669"/>
    <property type="project" value="TreeGrafter"/>
</dbReference>
<keyword evidence="2" id="KW-0238">DNA-binding</keyword>
<proteinExistence type="predicted"/>
<sequence>MPTSEKQPADKMTVRSVERALDILSAFIGHEKSLSLTDISHKVHLHKSTVHRLLNSLEARGYVEKIPEVERYRLGMKIIELSSYASRSSDLIQTAIPEMKKIRDELGETVSLYVRDGDERVRLHAIESTQTLRRIAIIGQRLPLYVGAASKVLLAYIPEQERDELFTKSFCPIKFDLVRYREKISNTQLNGYAMSFEERESGVAAIAAPVFYSTGELAAALSLSGPIDRFPDELLDSIASKVKQSANNISNMLAYNQITSHETKFR</sequence>
<feature type="domain" description="HTH iclR-type" evidence="6">
    <location>
        <begin position="14"/>
        <end position="76"/>
    </location>
</feature>
<dbReference type="SMART" id="SM00346">
    <property type="entry name" value="HTH_ICLR"/>
    <property type="match status" value="1"/>
</dbReference>
<evidence type="ECO:0000256" key="1">
    <source>
        <dbReference type="ARBA" id="ARBA00023015"/>
    </source>
</evidence>
<dbReference type="InterPro" id="IPR005471">
    <property type="entry name" value="Tscrpt_reg_IclR_N"/>
</dbReference>
<evidence type="ECO:0000313" key="9">
    <source>
        <dbReference type="Proteomes" id="UP000094296"/>
    </source>
</evidence>
<dbReference type="PANTHER" id="PTHR30136:SF24">
    <property type="entry name" value="HTH-TYPE TRANSCRIPTIONAL REPRESSOR ALLR"/>
    <property type="match status" value="1"/>
</dbReference>
<dbReference type="PANTHER" id="PTHR30136">
    <property type="entry name" value="HELIX-TURN-HELIX TRANSCRIPTIONAL REGULATOR, ICLR FAMILY"/>
    <property type="match status" value="1"/>
</dbReference>
<comment type="caution">
    <text evidence="8">The sequence shown here is derived from an EMBL/GenBank/DDBJ whole genome shotgun (WGS) entry which is preliminary data.</text>
</comment>
<dbReference type="OrthoDB" id="9791752at2"/>
<dbReference type="Pfam" id="PF09339">
    <property type="entry name" value="HTH_IclR"/>
    <property type="match status" value="1"/>
</dbReference>
<dbReference type="SUPFAM" id="SSF55781">
    <property type="entry name" value="GAF domain-like"/>
    <property type="match status" value="1"/>
</dbReference>
<dbReference type="InterPro" id="IPR036390">
    <property type="entry name" value="WH_DNA-bd_sf"/>
</dbReference>
<evidence type="ECO:0000259" key="6">
    <source>
        <dbReference type="PROSITE" id="PS51077"/>
    </source>
</evidence>
<dbReference type="Gene3D" id="1.10.10.10">
    <property type="entry name" value="Winged helix-like DNA-binding domain superfamily/Winged helix DNA-binding domain"/>
    <property type="match status" value="1"/>
</dbReference>
<dbReference type="STRING" id="766136.BHF68_13740"/>
<dbReference type="Gene3D" id="3.30.450.40">
    <property type="match status" value="1"/>
</dbReference>
<comment type="function">
    <text evidence="4">May be an activator protein for the gylABX operon.</text>
</comment>
<evidence type="ECO:0000256" key="5">
    <source>
        <dbReference type="ARBA" id="ARBA00070406"/>
    </source>
</evidence>
<dbReference type="Pfam" id="PF01614">
    <property type="entry name" value="IclR_C"/>
    <property type="match status" value="1"/>
</dbReference>
<evidence type="ECO:0000259" key="7">
    <source>
        <dbReference type="PROSITE" id="PS51078"/>
    </source>
</evidence>
<dbReference type="InterPro" id="IPR014757">
    <property type="entry name" value="Tscrpt_reg_IclR_C"/>
</dbReference>
<keyword evidence="9" id="KW-1185">Reference proteome</keyword>
<evidence type="ECO:0000256" key="3">
    <source>
        <dbReference type="ARBA" id="ARBA00023163"/>
    </source>
</evidence>
<dbReference type="InterPro" id="IPR050707">
    <property type="entry name" value="HTH_MetabolicPath_Reg"/>
</dbReference>
<reference evidence="8 9" key="1">
    <citation type="submission" date="2016-09" db="EMBL/GenBank/DDBJ databases">
        <title>Draft genome sequence for the type strain of Desulfuribacillus alkaliarsenatis AHT28, an obligately anaerobic, sulfidogenic bacterium isolated from Russian soda lake sediments.</title>
        <authorList>
            <person name="Abin C.A."/>
            <person name="Hollibaugh J.T."/>
        </authorList>
    </citation>
    <scope>NUCLEOTIDE SEQUENCE [LARGE SCALE GENOMIC DNA]</scope>
    <source>
        <strain evidence="8 9">AHT28</strain>
    </source>
</reference>
<keyword evidence="3" id="KW-0804">Transcription</keyword>
<dbReference type="EMBL" id="MIJE01000004">
    <property type="protein sequence ID" value="OEF97747.1"/>
    <property type="molecule type" value="Genomic_DNA"/>
</dbReference>
<protein>
    <recommendedName>
        <fullName evidence="5">Glycerol operon regulatory protein</fullName>
    </recommendedName>
</protein>
<dbReference type="GO" id="GO:0003677">
    <property type="term" value="F:DNA binding"/>
    <property type="evidence" value="ECO:0007669"/>
    <property type="project" value="UniProtKB-KW"/>
</dbReference>
<feature type="domain" description="IclR-ED" evidence="7">
    <location>
        <begin position="77"/>
        <end position="255"/>
    </location>
</feature>
<dbReference type="InterPro" id="IPR036388">
    <property type="entry name" value="WH-like_DNA-bd_sf"/>
</dbReference>
<evidence type="ECO:0000256" key="4">
    <source>
        <dbReference type="ARBA" id="ARBA00058938"/>
    </source>
</evidence>
<dbReference type="PROSITE" id="PS51077">
    <property type="entry name" value="HTH_ICLR"/>
    <property type="match status" value="1"/>
</dbReference>
<gene>
    <name evidence="8" type="ORF">BHF68_13740</name>
</gene>
<dbReference type="GO" id="GO:0003700">
    <property type="term" value="F:DNA-binding transcription factor activity"/>
    <property type="evidence" value="ECO:0007669"/>
    <property type="project" value="TreeGrafter"/>
</dbReference>
<dbReference type="PROSITE" id="PS51078">
    <property type="entry name" value="ICLR_ED"/>
    <property type="match status" value="1"/>
</dbReference>
<accession>A0A1E5G420</accession>
<organism evidence="8 9">
    <name type="scientific">Desulfuribacillus alkaliarsenatis</name>
    <dbReference type="NCBI Taxonomy" id="766136"/>
    <lineage>
        <taxon>Bacteria</taxon>
        <taxon>Bacillati</taxon>
        <taxon>Bacillota</taxon>
        <taxon>Desulfuribacillia</taxon>
        <taxon>Desulfuribacillales</taxon>
        <taxon>Desulfuribacillaceae</taxon>
        <taxon>Desulfuribacillus</taxon>
    </lineage>
</organism>